<reference evidence="1" key="1">
    <citation type="submission" date="2018-05" db="EMBL/GenBank/DDBJ databases">
        <title>Draft genome of Mucuna pruriens seed.</title>
        <authorList>
            <person name="Nnadi N.E."/>
            <person name="Vos R."/>
            <person name="Hasami M.H."/>
            <person name="Devisetty U.K."/>
            <person name="Aguiy J.C."/>
        </authorList>
    </citation>
    <scope>NUCLEOTIDE SEQUENCE [LARGE SCALE GENOMIC DNA]</scope>
    <source>
        <strain evidence="1">JCA_2017</strain>
    </source>
</reference>
<evidence type="ECO:0000313" key="2">
    <source>
        <dbReference type="Proteomes" id="UP000257109"/>
    </source>
</evidence>
<dbReference type="Proteomes" id="UP000257109">
    <property type="component" value="Unassembled WGS sequence"/>
</dbReference>
<organism evidence="1 2">
    <name type="scientific">Mucuna pruriens</name>
    <name type="common">Velvet bean</name>
    <name type="synonym">Dolichos pruriens</name>
    <dbReference type="NCBI Taxonomy" id="157652"/>
    <lineage>
        <taxon>Eukaryota</taxon>
        <taxon>Viridiplantae</taxon>
        <taxon>Streptophyta</taxon>
        <taxon>Embryophyta</taxon>
        <taxon>Tracheophyta</taxon>
        <taxon>Spermatophyta</taxon>
        <taxon>Magnoliopsida</taxon>
        <taxon>eudicotyledons</taxon>
        <taxon>Gunneridae</taxon>
        <taxon>Pentapetalae</taxon>
        <taxon>rosids</taxon>
        <taxon>fabids</taxon>
        <taxon>Fabales</taxon>
        <taxon>Fabaceae</taxon>
        <taxon>Papilionoideae</taxon>
        <taxon>50 kb inversion clade</taxon>
        <taxon>NPAAA clade</taxon>
        <taxon>indigoferoid/millettioid clade</taxon>
        <taxon>Phaseoleae</taxon>
        <taxon>Mucuna</taxon>
    </lineage>
</organism>
<dbReference type="AlphaFoldDB" id="A0A371HWK2"/>
<feature type="non-terminal residue" evidence="1">
    <location>
        <position position="1"/>
    </location>
</feature>
<dbReference type="EMBL" id="QJKJ01001541">
    <property type="protein sequence ID" value="RDY07133.1"/>
    <property type="molecule type" value="Genomic_DNA"/>
</dbReference>
<comment type="caution">
    <text evidence="1">The sequence shown here is derived from an EMBL/GenBank/DDBJ whole genome shotgun (WGS) entry which is preliminary data.</text>
</comment>
<proteinExistence type="predicted"/>
<sequence length="81" mass="9631">MRLFLCKKVKEVGLHDLLEEEEGDKPRMTPRRKEEGYGWHESEDIYFLRGKGNPDLWNKPLIDDRMKVKLTTLEFSGYAFV</sequence>
<gene>
    <name evidence="1" type="ORF">CR513_08784</name>
</gene>
<name>A0A371HWK2_MUCPR</name>
<evidence type="ECO:0000313" key="1">
    <source>
        <dbReference type="EMBL" id="RDY07133.1"/>
    </source>
</evidence>
<accession>A0A371HWK2</accession>
<keyword evidence="2" id="KW-1185">Reference proteome</keyword>
<protein>
    <submittedName>
        <fullName evidence="1">Uncharacterized protein</fullName>
    </submittedName>
</protein>